<evidence type="ECO:0000256" key="1">
    <source>
        <dbReference type="ARBA" id="ARBA00023224"/>
    </source>
</evidence>
<dbReference type="Pfam" id="PF00015">
    <property type="entry name" value="MCPsignal"/>
    <property type="match status" value="1"/>
</dbReference>
<sequence length="276" mass="30351">MSRILQEITNNLHLFQQTYPEDTCMILCDKNSIIGYLPGEKIDLNLKVGDRMENYKGTTTYKVLQTGKKIREEIPATVLGIPYISSCTPIKENGKLIGALAAVTSNQKISDLRKSADELSSVIEQMTYVSEGISSATDTSVNNLQELSRQSEMMKDNMKNIGKIIVHVKGIASRSNMLGLNAAIEAAHSGEHGKGFAIVADEIRKMAANSNMAAEDIQKQLELTEKDISQINISVQEIAAQTEEYSASVQEFHSMLEQVSLTANLLSKHGNITNQE</sequence>
<evidence type="ECO:0000313" key="4">
    <source>
        <dbReference type="EMBL" id="MBE1555301.1"/>
    </source>
</evidence>
<dbReference type="SUPFAM" id="SSF58104">
    <property type="entry name" value="Methyl-accepting chemotaxis protein (MCP) signaling domain"/>
    <property type="match status" value="1"/>
</dbReference>
<name>A0A927R3N6_9BACL</name>
<evidence type="ECO:0000259" key="3">
    <source>
        <dbReference type="PROSITE" id="PS50111"/>
    </source>
</evidence>
<dbReference type="PANTHER" id="PTHR32089:SF112">
    <property type="entry name" value="LYSOZYME-LIKE PROTEIN-RELATED"/>
    <property type="match status" value="1"/>
</dbReference>
<proteinExistence type="predicted"/>
<evidence type="ECO:0000313" key="5">
    <source>
        <dbReference type="Proteomes" id="UP000658225"/>
    </source>
</evidence>
<comment type="caution">
    <text evidence="4">The sequence shown here is derived from an EMBL/GenBank/DDBJ whole genome shotgun (WGS) entry which is preliminary data.</text>
</comment>
<accession>A0A927R3N6</accession>
<dbReference type="GO" id="GO:0016020">
    <property type="term" value="C:membrane"/>
    <property type="evidence" value="ECO:0007669"/>
    <property type="project" value="InterPro"/>
</dbReference>
<protein>
    <recommendedName>
        <fullName evidence="3">Methyl-accepting transducer domain-containing protein</fullName>
    </recommendedName>
</protein>
<organism evidence="4 5">
    <name type="scientific">Sporosarcina limicola</name>
    <dbReference type="NCBI Taxonomy" id="34101"/>
    <lineage>
        <taxon>Bacteria</taxon>
        <taxon>Bacillati</taxon>
        <taxon>Bacillota</taxon>
        <taxon>Bacilli</taxon>
        <taxon>Bacillales</taxon>
        <taxon>Caryophanaceae</taxon>
        <taxon>Sporosarcina</taxon>
    </lineage>
</organism>
<dbReference type="RefSeq" id="WP_192599035.1">
    <property type="nucleotide sequence ID" value="NZ_JADBEL010000012.1"/>
</dbReference>
<reference evidence="4" key="1">
    <citation type="submission" date="2020-10" db="EMBL/GenBank/DDBJ databases">
        <title>Genomic Encyclopedia of Type Strains, Phase IV (KMG-IV): sequencing the most valuable type-strain genomes for metagenomic binning, comparative biology and taxonomic classification.</title>
        <authorList>
            <person name="Goeker M."/>
        </authorList>
    </citation>
    <scope>NUCLEOTIDE SEQUENCE</scope>
    <source>
        <strain evidence="4">DSM 13886</strain>
    </source>
</reference>
<dbReference type="EMBL" id="JADBEL010000012">
    <property type="protein sequence ID" value="MBE1555301.1"/>
    <property type="molecule type" value="Genomic_DNA"/>
</dbReference>
<keyword evidence="5" id="KW-1185">Reference proteome</keyword>
<feature type="domain" description="Methyl-accepting transducer" evidence="3">
    <location>
        <begin position="109"/>
        <end position="276"/>
    </location>
</feature>
<dbReference type="GO" id="GO:0007165">
    <property type="term" value="P:signal transduction"/>
    <property type="evidence" value="ECO:0007669"/>
    <property type="project" value="UniProtKB-KW"/>
</dbReference>
<dbReference type="Proteomes" id="UP000658225">
    <property type="component" value="Unassembled WGS sequence"/>
</dbReference>
<gene>
    <name evidence="4" type="ORF">H4683_002406</name>
</gene>
<dbReference type="Gene3D" id="1.10.287.950">
    <property type="entry name" value="Methyl-accepting chemotaxis protein"/>
    <property type="match status" value="1"/>
</dbReference>
<dbReference type="PANTHER" id="PTHR32089">
    <property type="entry name" value="METHYL-ACCEPTING CHEMOTAXIS PROTEIN MCPB"/>
    <property type="match status" value="1"/>
</dbReference>
<keyword evidence="1 2" id="KW-0807">Transducer</keyword>
<dbReference type="PROSITE" id="PS50111">
    <property type="entry name" value="CHEMOTAXIS_TRANSDUC_2"/>
    <property type="match status" value="1"/>
</dbReference>
<evidence type="ECO:0000256" key="2">
    <source>
        <dbReference type="PROSITE-ProRule" id="PRU00284"/>
    </source>
</evidence>
<dbReference type="InterPro" id="IPR004089">
    <property type="entry name" value="MCPsignal_dom"/>
</dbReference>
<dbReference type="SMART" id="SM00283">
    <property type="entry name" value="MA"/>
    <property type="match status" value="1"/>
</dbReference>
<dbReference type="AlphaFoldDB" id="A0A927R3N6"/>